<evidence type="ECO:0000313" key="2">
    <source>
        <dbReference type="EMBL" id="QEV04542.1"/>
    </source>
</evidence>
<accession>A0ABX6AS10</accession>
<dbReference type="Proteomes" id="UP000326041">
    <property type="component" value="Chromosome"/>
</dbReference>
<gene>
    <name evidence="2" type="ORF">CP972_01105</name>
</gene>
<keyword evidence="3" id="KW-1185">Reference proteome</keyword>
<feature type="domain" description="Orc1-like AAA ATPase" evidence="1">
    <location>
        <begin position="10"/>
        <end position="120"/>
    </location>
</feature>
<evidence type="ECO:0000259" key="1">
    <source>
        <dbReference type="Pfam" id="PF13191"/>
    </source>
</evidence>
<proteinExistence type="predicted"/>
<evidence type="ECO:0000313" key="3">
    <source>
        <dbReference type="Proteomes" id="UP000326041"/>
    </source>
</evidence>
<sequence>MAAEAVAVAHAADMVTVQGRVGTASAGLPYRPLVEVVLSLARAGFVPDAARQEPVLARLLSSPAASGGGDLPHLAVAEAVLRLITAAGHSRGCLLVLDDLHAADAGTTAAVEYLMDNIAHQPATLLLTAAQIPCLATDLAARARQNGSAATICLGALDRAGVRHLLVAELATDPADVTSKLVERVLADSAGIPFVIKECLAQRHAAVVQTPGLPLW</sequence>
<name>A0ABX6AS10_9ACTN</name>
<dbReference type="Pfam" id="PF13191">
    <property type="entry name" value="AAA_16"/>
    <property type="match status" value="1"/>
</dbReference>
<organism evidence="2 3">
    <name type="scientific">Streptomyces prasinus</name>
    <dbReference type="NCBI Taxonomy" id="67345"/>
    <lineage>
        <taxon>Bacteria</taxon>
        <taxon>Bacillati</taxon>
        <taxon>Actinomycetota</taxon>
        <taxon>Actinomycetes</taxon>
        <taxon>Kitasatosporales</taxon>
        <taxon>Streptomycetaceae</taxon>
        <taxon>Streptomyces</taxon>
    </lineage>
</organism>
<protein>
    <recommendedName>
        <fullName evidence="1">Orc1-like AAA ATPase domain-containing protein</fullName>
    </recommendedName>
</protein>
<dbReference type="EMBL" id="CP023697">
    <property type="protein sequence ID" value="QEV04542.1"/>
    <property type="molecule type" value="Genomic_DNA"/>
</dbReference>
<reference evidence="2 3" key="1">
    <citation type="submission" date="2017-09" db="EMBL/GenBank/DDBJ databases">
        <authorList>
            <person name="Lee N."/>
            <person name="Cho B.-K."/>
        </authorList>
    </citation>
    <scope>NUCLEOTIDE SEQUENCE [LARGE SCALE GENOMIC DNA]</scope>
    <source>
        <strain evidence="2 3">ATCC 13879</strain>
    </source>
</reference>
<dbReference type="InterPro" id="IPR041664">
    <property type="entry name" value="AAA_16"/>
</dbReference>